<evidence type="ECO:0000256" key="1">
    <source>
        <dbReference type="SAM" id="MobiDB-lite"/>
    </source>
</evidence>
<name>A0A6A5X7R6_9PLEO</name>
<dbReference type="RefSeq" id="XP_033377300.1">
    <property type="nucleotide sequence ID" value="XM_033529602.1"/>
</dbReference>
<keyword evidence="2" id="KW-1133">Transmembrane helix</keyword>
<gene>
    <name evidence="3" type="ORF">BU24DRAFT_428934</name>
</gene>
<evidence type="ECO:0000256" key="2">
    <source>
        <dbReference type="SAM" id="Phobius"/>
    </source>
</evidence>
<dbReference type="AlphaFoldDB" id="A0A6A5X7R6"/>
<keyword evidence="2" id="KW-0812">Transmembrane</keyword>
<protein>
    <submittedName>
        <fullName evidence="3">Uncharacterized protein</fullName>
    </submittedName>
</protein>
<organism evidence="3 4">
    <name type="scientific">Aaosphaeria arxii CBS 175.79</name>
    <dbReference type="NCBI Taxonomy" id="1450172"/>
    <lineage>
        <taxon>Eukaryota</taxon>
        <taxon>Fungi</taxon>
        <taxon>Dikarya</taxon>
        <taxon>Ascomycota</taxon>
        <taxon>Pezizomycotina</taxon>
        <taxon>Dothideomycetes</taxon>
        <taxon>Pleosporomycetidae</taxon>
        <taxon>Pleosporales</taxon>
        <taxon>Pleosporales incertae sedis</taxon>
        <taxon>Aaosphaeria</taxon>
    </lineage>
</organism>
<evidence type="ECO:0000313" key="4">
    <source>
        <dbReference type="Proteomes" id="UP000799778"/>
    </source>
</evidence>
<keyword evidence="2" id="KW-0472">Membrane</keyword>
<accession>A0A6A5X7R6</accession>
<feature type="compositionally biased region" description="Polar residues" evidence="1">
    <location>
        <begin position="1"/>
        <end position="22"/>
    </location>
</feature>
<feature type="region of interest" description="Disordered" evidence="1">
    <location>
        <begin position="1"/>
        <end position="23"/>
    </location>
</feature>
<dbReference type="GeneID" id="54286999"/>
<keyword evidence="4" id="KW-1185">Reference proteome</keyword>
<proteinExistence type="predicted"/>
<dbReference type="EMBL" id="ML978080">
    <property type="protein sequence ID" value="KAF2008961.1"/>
    <property type="molecule type" value="Genomic_DNA"/>
</dbReference>
<reference evidence="3" key="1">
    <citation type="journal article" date="2020" name="Stud. Mycol.">
        <title>101 Dothideomycetes genomes: a test case for predicting lifestyles and emergence of pathogens.</title>
        <authorList>
            <person name="Haridas S."/>
            <person name="Albert R."/>
            <person name="Binder M."/>
            <person name="Bloem J."/>
            <person name="Labutti K."/>
            <person name="Salamov A."/>
            <person name="Andreopoulos B."/>
            <person name="Baker S."/>
            <person name="Barry K."/>
            <person name="Bills G."/>
            <person name="Bluhm B."/>
            <person name="Cannon C."/>
            <person name="Castanera R."/>
            <person name="Culley D."/>
            <person name="Daum C."/>
            <person name="Ezra D."/>
            <person name="Gonzalez J."/>
            <person name="Henrissat B."/>
            <person name="Kuo A."/>
            <person name="Liang C."/>
            <person name="Lipzen A."/>
            <person name="Lutzoni F."/>
            <person name="Magnuson J."/>
            <person name="Mondo S."/>
            <person name="Nolan M."/>
            <person name="Ohm R."/>
            <person name="Pangilinan J."/>
            <person name="Park H.-J."/>
            <person name="Ramirez L."/>
            <person name="Alfaro M."/>
            <person name="Sun H."/>
            <person name="Tritt A."/>
            <person name="Yoshinaga Y."/>
            <person name="Zwiers L.-H."/>
            <person name="Turgeon B."/>
            <person name="Goodwin S."/>
            <person name="Spatafora J."/>
            <person name="Crous P."/>
            <person name="Grigoriev I."/>
        </authorList>
    </citation>
    <scope>NUCLEOTIDE SEQUENCE</scope>
    <source>
        <strain evidence="3">CBS 175.79</strain>
    </source>
</reference>
<feature type="transmembrane region" description="Helical" evidence="2">
    <location>
        <begin position="61"/>
        <end position="83"/>
    </location>
</feature>
<sequence length="87" mass="9942">MTSPHSPTKQTRSNSHLYTHSPQRLEAGPVGYVETMKDLWWSPSNAIDEWKHGSKRRLLKYYGLSVLAGVIVGAIIIVIIWAIRRNR</sequence>
<dbReference type="Proteomes" id="UP000799778">
    <property type="component" value="Unassembled WGS sequence"/>
</dbReference>
<evidence type="ECO:0000313" key="3">
    <source>
        <dbReference type="EMBL" id="KAF2008961.1"/>
    </source>
</evidence>